<feature type="compositionally biased region" description="Low complexity" evidence="1">
    <location>
        <begin position="1"/>
        <end position="10"/>
    </location>
</feature>
<gene>
    <name evidence="2" type="ORF">G7Y89_g3704</name>
</gene>
<organism evidence="2 3">
    <name type="scientific">Cudoniella acicularis</name>
    <dbReference type="NCBI Taxonomy" id="354080"/>
    <lineage>
        <taxon>Eukaryota</taxon>
        <taxon>Fungi</taxon>
        <taxon>Dikarya</taxon>
        <taxon>Ascomycota</taxon>
        <taxon>Pezizomycotina</taxon>
        <taxon>Leotiomycetes</taxon>
        <taxon>Helotiales</taxon>
        <taxon>Tricladiaceae</taxon>
        <taxon>Cudoniella</taxon>
    </lineage>
</organism>
<evidence type="ECO:0000313" key="2">
    <source>
        <dbReference type="EMBL" id="KAF4634408.1"/>
    </source>
</evidence>
<name>A0A8H4W4Y7_9HELO</name>
<reference evidence="2 3" key="1">
    <citation type="submission" date="2020-03" db="EMBL/GenBank/DDBJ databases">
        <title>Draft Genome Sequence of Cudoniella acicularis.</title>
        <authorList>
            <person name="Buettner E."/>
            <person name="Kellner H."/>
        </authorList>
    </citation>
    <scope>NUCLEOTIDE SEQUENCE [LARGE SCALE GENOMIC DNA]</scope>
    <source>
        <strain evidence="2 3">DSM 108380</strain>
    </source>
</reference>
<feature type="region of interest" description="Disordered" evidence="1">
    <location>
        <begin position="1"/>
        <end position="20"/>
    </location>
</feature>
<sequence length="117" mass="12598">MATIPMQQQPTPLPPPDQAFPATPLKDLKLYTAPVDCPFCHKRGPTIVTTEKTPMSCGDVTKAVVGEISSPDAAFYTWACEHHPTSCATYPEPRTMILDVGGLLPTSFRDPAAIQAT</sequence>
<accession>A0A8H4W4Y7</accession>
<keyword evidence="3" id="KW-1185">Reference proteome</keyword>
<dbReference type="EMBL" id="JAAMPI010000187">
    <property type="protein sequence ID" value="KAF4634408.1"/>
    <property type="molecule type" value="Genomic_DNA"/>
</dbReference>
<evidence type="ECO:0000256" key="1">
    <source>
        <dbReference type="SAM" id="MobiDB-lite"/>
    </source>
</evidence>
<evidence type="ECO:0000313" key="3">
    <source>
        <dbReference type="Proteomes" id="UP000566819"/>
    </source>
</evidence>
<dbReference type="AlphaFoldDB" id="A0A8H4W4Y7"/>
<proteinExistence type="predicted"/>
<dbReference type="Proteomes" id="UP000566819">
    <property type="component" value="Unassembled WGS sequence"/>
</dbReference>
<comment type="caution">
    <text evidence="2">The sequence shown here is derived from an EMBL/GenBank/DDBJ whole genome shotgun (WGS) entry which is preliminary data.</text>
</comment>
<protein>
    <submittedName>
        <fullName evidence="2">Uncharacterized protein</fullName>
    </submittedName>
</protein>